<dbReference type="PANTHER" id="PTHR19375">
    <property type="entry name" value="HEAT SHOCK PROTEIN 70KDA"/>
    <property type="match status" value="1"/>
</dbReference>
<dbReference type="PROSITE" id="PS00329">
    <property type="entry name" value="HSP70_2"/>
    <property type="match status" value="1"/>
</dbReference>
<evidence type="ECO:0000313" key="3">
    <source>
        <dbReference type="EMBL" id="OWY93506.1"/>
    </source>
</evidence>
<dbReference type="InterPro" id="IPR043129">
    <property type="entry name" value="ATPase_NBD"/>
</dbReference>
<evidence type="ECO:0000256" key="1">
    <source>
        <dbReference type="ARBA" id="ARBA00022741"/>
    </source>
</evidence>
<protein>
    <submittedName>
        <fullName evidence="3">Heat shock protein 70</fullName>
    </submittedName>
</protein>
<dbReference type="EMBL" id="NBNE01015961">
    <property type="protein sequence ID" value="OWY93506.1"/>
    <property type="molecule type" value="Genomic_DNA"/>
</dbReference>
<evidence type="ECO:0000313" key="4">
    <source>
        <dbReference type="Proteomes" id="UP000198211"/>
    </source>
</evidence>
<dbReference type="InterPro" id="IPR018181">
    <property type="entry name" value="Heat_shock_70_CS"/>
</dbReference>
<accession>A0A225ULT7</accession>
<dbReference type="FunFam" id="3.30.30.30:FF:000003">
    <property type="entry name" value="Heat shock protein 9"/>
    <property type="match status" value="1"/>
</dbReference>
<keyword evidence="1" id="KW-0547">Nucleotide-binding</keyword>
<keyword evidence="3" id="KW-0346">Stress response</keyword>
<dbReference type="STRING" id="4795.A0A225ULT7"/>
<sequence length="269" mass="29448">MAGDGLAVAIDVGTTNSLVGVWENDNVTYLKNDNGGRLIPSCVAFTDNECLVGESAKNQADSNAPNTIFGITRLIGHKFSDLEVQKEIKTWSCKVICGPDNIPQVVVRFKGKKRAFYPVEIMAIILAHLRERVKVTMRKKVKNVVLIVPARFNHSQQQAMKDAGAIAGLNVIRLISGPTAASIAYGLERKDKAVQQTVLVYDLGGGTLDVSLVSIEGDIYEVLAIAGDAHFGGEDFDNCLVDHCVEEFKKVYQQDLRANERAMIRLRMA</sequence>
<dbReference type="InterPro" id="IPR013126">
    <property type="entry name" value="Hsp_70_fam"/>
</dbReference>
<dbReference type="OrthoDB" id="163899at2759"/>
<evidence type="ECO:0000256" key="2">
    <source>
        <dbReference type="ARBA" id="ARBA00022840"/>
    </source>
</evidence>
<dbReference type="FunFam" id="3.90.640.10:FF:000003">
    <property type="entry name" value="Molecular chaperone DnaK"/>
    <property type="match status" value="1"/>
</dbReference>
<dbReference type="Gene3D" id="3.30.30.30">
    <property type="match status" value="1"/>
</dbReference>
<organism evidence="3 4">
    <name type="scientific">Phytophthora megakarya</name>
    <dbReference type="NCBI Taxonomy" id="4795"/>
    <lineage>
        <taxon>Eukaryota</taxon>
        <taxon>Sar</taxon>
        <taxon>Stramenopiles</taxon>
        <taxon>Oomycota</taxon>
        <taxon>Peronosporomycetes</taxon>
        <taxon>Peronosporales</taxon>
        <taxon>Peronosporaceae</taxon>
        <taxon>Phytophthora</taxon>
    </lineage>
</organism>
<dbReference type="Proteomes" id="UP000198211">
    <property type="component" value="Unassembled WGS sequence"/>
</dbReference>
<dbReference type="GO" id="GO:0005524">
    <property type="term" value="F:ATP binding"/>
    <property type="evidence" value="ECO:0007669"/>
    <property type="project" value="UniProtKB-KW"/>
</dbReference>
<keyword evidence="2" id="KW-0067">ATP-binding</keyword>
<dbReference type="Pfam" id="PF00012">
    <property type="entry name" value="HSP70"/>
    <property type="match status" value="1"/>
</dbReference>
<dbReference type="SUPFAM" id="SSF53067">
    <property type="entry name" value="Actin-like ATPase domain"/>
    <property type="match status" value="2"/>
</dbReference>
<name>A0A225ULT7_9STRA</name>
<gene>
    <name evidence="3" type="ORF">PHMEG_00037080</name>
</gene>
<keyword evidence="4" id="KW-1185">Reference proteome</keyword>
<dbReference type="AlphaFoldDB" id="A0A225ULT7"/>
<dbReference type="PRINTS" id="PR00301">
    <property type="entry name" value="HEATSHOCK70"/>
</dbReference>
<reference evidence="4" key="1">
    <citation type="submission" date="2017-03" db="EMBL/GenBank/DDBJ databases">
        <title>Phytopthora megakarya and P. palmivora, two closely related causual agents of cacao black pod achieved similar genome size and gene model numbers by different mechanisms.</title>
        <authorList>
            <person name="Ali S."/>
            <person name="Shao J."/>
            <person name="Larry D.J."/>
            <person name="Kronmiller B."/>
            <person name="Shen D."/>
            <person name="Strem M.D."/>
            <person name="Melnick R.L."/>
            <person name="Guiltinan M.J."/>
            <person name="Tyler B.M."/>
            <person name="Meinhardt L.W."/>
            <person name="Bailey B.A."/>
        </authorList>
    </citation>
    <scope>NUCLEOTIDE SEQUENCE [LARGE SCALE GENOMIC DNA]</scope>
    <source>
        <strain evidence="4">zdho120</strain>
    </source>
</reference>
<dbReference type="GO" id="GO:0140662">
    <property type="term" value="F:ATP-dependent protein folding chaperone"/>
    <property type="evidence" value="ECO:0007669"/>
    <property type="project" value="InterPro"/>
</dbReference>
<comment type="caution">
    <text evidence="3">The sequence shown here is derived from an EMBL/GenBank/DDBJ whole genome shotgun (WGS) entry which is preliminary data.</text>
</comment>
<dbReference type="Gene3D" id="3.30.420.40">
    <property type="match status" value="2"/>
</dbReference>
<proteinExistence type="predicted"/>